<name>A0A3P6DWZ1_BRACM</name>
<accession>A0A3P6DWZ1</accession>
<protein>
    <submittedName>
        <fullName evidence="1">Uncharacterized protein</fullName>
    </submittedName>
</protein>
<gene>
    <name evidence="1" type="ORF">BRASC39T46183Z</name>
</gene>
<proteinExistence type="predicted"/>
<dbReference type="EMBL" id="LR031588">
    <property type="protein sequence ID" value="VDD23669.1"/>
    <property type="molecule type" value="Genomic_DNA"/>
</dbReference>
<evidence type="ECO:0000313" key="1">
    <source>
        <dbReference type="EMBL" id="VDD23669.1"/>
    </source>
</evidence>
<sequence length="48" mass="5659">MRKSFLMGELGSRCKDVKLQNAIAEYRKPEKNIPCLMSVEERVFKKKK</sequence>
<reference evidence="1" key="1">
    <citation type="submission" date="2018-11" db="EMBL/GenBank/DDBJ databases">
        <authorList>
            <consortium name="Genoscope - CEA"/>
            <person name="William W."/>
        </authorList>
    </citation>
    <scope>NUCLEOTIDE SEQUENCE</scope>
</reference>
<dbReference type="AlphaFoldDB" id="A0A3P6DWZ1"/>
<organism evidence="1">
    <name type="scientific">Brassica campestris</name>
    <name type="common">Field mustard</name>
    <dbReference type="NCBI Taxonomy" id="3711"/>
    <lineage>
        <taxon>Eukaryota</taxon>
        <taxon>Viridiplantae</taxon>
        <taxon>Streptophyta</taxon>
        <taxon>Embryophyta</taxon>
        <taxon>Tracheophyta</taxon>
        <taxon>Spermatophyta</taxon>
        <taxon>Magnoliopsida</taxon>
        <taxon>eudicotyledons</taxon>
        <taxon>Gunneridae</taxon>
        <taxon>Pentapetalae</taxon>
        <taxon>rosids</taxon>
        <taxon>malvids</taxon>
        <taxon>Brassicales</taxon>
        <taxon>Brassicaceae</taxon>
        <taxon>Brassiceae</taxon>
        <taxon>Brassica</taxon>
    </lineage>
</organism>